<dbReference type="SUPFAM" id="SSF48208">
    <property type="entry name" value="Six-hairpin glycosidases"/>
    <property type="match status" value="1"/>
</dbReference>
<sequence>MPNKLYVSLILILMAFLTNAQSLEVHYVLSSKIPGNPAKNHDLSLLASSSKMVEGGLELSQEVTTQEEGMLLTIRLIATTDSYINLSGKINLENFSYESTQFYLPGFWYRKNLRSPDKAPNARVSKSWIVREDRLSTPLTGAFNEATNVGVNLVRMDVSEQVALAPLNQGEVILSGPTDLGALGFQEDQVGVALQFSVPYKEAPHTYYRKLTLGEPVTSYIKLAEGEQVVYQYLLNSYDAADYSEFVAKAWSTSYDLMQPQPLTKDEFSNAEIKSTLAQFWKQSFTSLSDGLKGYSGVHLQTATCDVVPLLEVGFVGRVLLNAFNSLEFGYQQQDEGLITISNQIWDSYLKLGFTPGGFFREVVDEYHDWESDVFSIRRQSEGLYAALFYLNFERRAGRSHAEWEAKVKDMLELFAGLQQADGSFPRKFDDQLIVKDHSGGSSSCVVPPLVMAYQYFGDKKYLQMAQKVGEYQEAELINKADYFSSTLDANCEDKEASLYVATSLYYLAQVTRGKEQKHYIQLAKKAAYFALSWYYTWDVPFAQGQMLGDVGLKSRGWGNVSVENNHIDVYIFEFDEILDWLADETSEPRFAEFAEVIRTSMRAQLLPYEGHMVNIGKEGYYPEVVQHTQWDYGKFGKGFYNDLFAPGWTVASIWELLTEGRTEAYFAK</sequence>
<reference evidence="1 2" key="1">
    <citation type="submission" date="2018-07" db="EMBL/GenBank/DDBJ databases">
        <title>Genomic Encyclopedia of Type Strains, Phase IV (KMG-IV): sequencing the most valuable type-strain genomes for metagenomic binning, comparative biology and taxonomic classification.</title>
        <authorList>
            <person name="Goeker M."/>
        </authorList>
    </citation>
    <scope>NUCLEOTIDE SEQUENCE [LARGE SCALE GENOMIC DNA]</scope>
    <source>
        <strain evidence="1 2">DSM 4134</strain>
    </source>
</reference>
<dbReference type="GO" id="GO:0005975">
    <property type="term" value="P:carbohydrate metabolic process"/>
    <property type="evidence" value="ECO:0007669"/>
    <property type="project" value="InterPro"/>
</dbReference>
<dbReference type="OrthoDB" id="1392261at2"/>
<organism evidence="1 2">
    <name type="scientific">Marinoscillum furvescens DSM 4134</name>
    <dbReference type="NCBI Taxonomy" id="1122208"/>
    <lineage>
        <taxon>Bacteria</taxon>
        <taxon>Pseudomonadati</taxon>
        <taxon>Bacteroidota</taxon>
        <taxon>Cytophagia</taxon>
        <taxon>Cytophagales</taxon>
        <taxon>Reichenbachiellaceae</taxon>
        <taxon>Marinoscillum</taxon>
    </lineage>
</organism>
<protein>
    <submittedName>
        <fullName evidence="1">Uncharacterized protein</fullName>
    </submittedName>
</protein>
<keyword evidence="2" id="KW-1185">Reference proteome</keyword>
<dbReference type="EMBL" id="QREG01000018">
    <property type="protein sequence ID" value="RED95270.1"/>
    <property type="molecule type" value="Genomic_DNA"/>
</dbReference>
<dbReference type="AlphaFoldDB" id="A0A3D9KZ06"/>
<comment type="caution">
    <text evidence="1">The sequence shown here is derived from an EMBL/GenBank/DDBJ whole genome shotgun (WGS) entry which is preliminary data.</text>
</comment>
<evidence type="ECO:0000313" key="1">
    <source>
        <dbReference type="EMBL" id="RED95270.1"/>
    </source>
</evidence>
<name>A0A3D9KZ06_MARFU</name>
<proteinExistence type="predicted"/>
<accession>A0A3D9KZ06</accession>
<dbReference type="InterPro" id="IPR008928">
    <property type="entry name" value="6-hairpin_glycosidase_sf"/>
</dbReference>
<gene>
    <name evidence="1" type="ORF">C7460_11847</name>
</gene>
<dbReference type="Proteomes" id="UP000256779">
    <property type="component" value="Unassembled WGS sequence"/>
</dbReference>
<evidence type="ECO:0000313" key="2">
    <source>
        <dbReference type="Proteomes" id="UP000256779"/>
    </source>
</evidence>